<dbReference type="AlphaFoldDB" id="A0A381U9X8"/>
<dbReference type="Pfam" id="PF00355">
    <property type="entry name" value="Rieske"/>
    <property type="match status" value="1"/>
</dbReference>
<evidence type="ECO:0000259" key="6">
    <source>
        <dbReference type="PROSITE" id="PS51296"/>
    </source>
</evidence>
<keyword evidence="4" id="KW-0408">Iron</keyword>
<name>A0A381U9X8_9ZZZZ</name>
<dbReference type="CDD" id="cd08878">
    <property type="entry name" value="RHO_alpha_C_DMO-like"/>
    <property type="match status" value="1"/>
</dbReference>
<dbReference type="PANTHER" id="PTHR21266:SF59">
    <property type="entry name" value="BLR4922 PROTEIN"/>
    <property type="match status" value="1"/>
</dbReference>
<dbReference type="InterPro" id="IPR017941">
    <property type="entry name" value="Rieske_2Fe-2S"/>
</dbReference>
<organism evidence="7">
    <name type="scientific">marine metagenome</name>
    <dbReference type="NCBI Taxonomy" id="408172"/>
    <lineage>
        <taxon>unclassified sequences</taxon>
        <taxon>metagenomes</taxon>
        <taxon>ecological metagenomes</taxon>
    </lineage>
</organism>
<dbReference type="Gene3D" id="2.102.10.10">
    <property type="entry name" value="Rieske [2Fe-2S] iron-sulphur domain"/>
    <property type="match status" value="1"/>
</dbReference>
<reference evidence="7" key="1">
    <citation type="submission" date="2018-05" db="EMBL/GenBank/DDBJ databases">
        <authorList>
            <person name="Lanie J.A."/>
            <person name="Ng W.-L."/>
            <person name="Kazmierczak K.M."/>
            <person name="Andrzejewski T.M."/>
            <person name="Davidsen T.M."/>
            <person name="Wayne K.J."/>
            <person name="Tettelin H."/>
            <person name="Glass J.I."/>
            <person name="Rusch D."/>
            <person name="Podicherti R."/>
            <person name="Tsui H.-C.T."/>
            <person name="Winkler M.E."/>
        </authorList>
    </citation>
    <scope>NUCLEOTIDE SEQUENCE</scope>
</reference>
<accession>A0A381U9X8</accession>
<keyword evidence="1" id="KW-0001">2Fe-2S</keyword>
<evidence type="ECO:0000256" key="3">
    <source>
        <dbReference type="ARBA" id="ARBA00023002"/>
    </source>
</evidence>
<evidence type="ECO:0000256" key="4">
    <source>
        <dbReference type="ARBA" id="ARBA00023004"/>
    </source>
</evidence>
<evidence type="ECO:0000256" key="2">
    <source>
        <dbReference type="ARBA" id="ARBA00022723"/>
    </source>
</evidence>
<proteinExistence type="predicted"/>
<dbReference type="CDD" id="cd03479">
    <property type="entry name" value="Rieske_RO_Alpha_PhDO_like"/>
    <property type="match status" value="1"/>
</dbReference>
<protein>
    <recommendedName>
        <fullName evidence="6">Rieske domain-containing protein</fullName>
    </recommendedName>
</protein>
<dbReference type="PROSITE" id="PS51296">
    <property type="entry name" value="RIESKE"/>
    <property type="match status" value="1"/>
</dbReference>
<dbReference type="InterPro" id="IPR036922">
    <property type="entry name" value="Rieske_2Fe-2S_sf"/>
</dbReference>
<dbReference type="GO" id="GO:0051537">
    <property type="term" value="F:2 iron, 2 sulfur cluster binding"/>
    <property type="evidence" value="ECO:0007669"/>
    <property type="project" value="UniProtKB-KW"/>
</dbReference>
<dbReference type="Pfam" id="PF19301">
    <property type="entry name" value="LigXa_C"/>
    <property type="match status" value="1"/>
</dbReference>
<dbReference type="InterPro" id="IPR050584">
    <property type="entry name" value="Cholesterol_7-desaturase"/>
</dbReference>
<feature type="domain" description="Rieske" evidence="6">
    <location>
        <begin position="27"/>
        <end position="132"/>
    </location>
</feature>
<keyword evidence="3" id="KW-0560">Oxidoreductase</keyword>
<sequence>MLKPEDNKLLTRVGPGAAMGELLRRFWIPALMEEEVRENDGAPVRLRLLGQDLVAFRDTEGKLGILDAYCPHRRAHLYFGRNEECGLRCVYHGWKFDVTGQCVDMPSEQPGFKEKARTAAYPTATRGGVVWVYLGPDQLKPELPDFEWARLPKSRCEITKRSQQCNWAQAVEGGIDSSHISFLHRNLEDLTPAAKSTTGHKGYTSRDRSPVFSVKDTDYGLLIGASRNATEESFYWRITQFLVPFWTMIPPIMRENTDDSSQNTYSGHAFVPIDDENTWTWSFNCHPHRDFTEKEQALFHPRTGLWGPIDDSYRPVWNKENDYGLDRDMQKNINYTGIKGIPNQDVAVQESMGPIADRSQEMLGTSDKAIIAYRQLLLDMAKDLQNGQEPKASRHGAYYNVRSASLLLKKDVPFDKGAAWLLSAEDQG</sequence>
<dbReference type="Gene3D" id="3.90.380.10">
    <property type="entry name" value="Naphthalene 1,2-dioxygenase Alpha Subunit, Chain A, domain 1"/>
    <property type="match status" value="1"/>
</dbReference>
<dbReference type="SUPFAM" id="SSF50022">
    <property type="entry name" value="ISP domain"/>
    <property type="match status" value="1"/>
</dbReference>
<dbReference type="InterPro" id="IPR045623">
    <property type="entry name" value="LigXa_C"/>
</dbReference>
<dbReference type="EMBL" id="UINC01006026">
    <property type="protein sequence ID" value="SVA25020.1"/>
    <property type="molecule type" value="Genomic_DNA"/>
</dbReference>
<keyword evidence="5" id="KW-0411">Iron-sulfur</keyword>
<dbReference type="InterPro" id="IPR015881">
    <property type="entry name" value="ARHD_Rieske_2Fe_2S"/>
</dbReference>
<keyword evidence="2" id="KW-0479">Metal-binding</keyword>
<dbReference type="GO" id="GO:0005506">
    <property type="term" value="F:iron ion binding"/>
    <property type="evidence" value="ECO:0007669"/>
    <property type="project" value="InterPro"/>
</dbReference>
<evidence type="ECO:0000256" key="1">
    <source>
        <dbReference type="ARBA" id="ARBA00022714"/>
    </source>
</evidence>
<evidence type="ECO:0000256" key="5">
    <source>
        <dbReference type="ARBA" id="ARBA00023014"/>
    </source>
</evidence>
<dbReference type="PROSITE" id="PS00570">
    <property type="entry name" value="RING_HYDROXYL_ALPHA"/>
    <property type="match status" value="1"/>
</dbReference>
<dbReference type="GO" id="GO:0016491">
    <property type="term" value="F:oxidoreductase activity"/>
    <property type="evidence" value="ECO:0007669"/>
    <property type="project" value="UniProtKB-KW"/>
</dbReference>
<gene>
    <name evidence="7" type="ORF">METZ01_LOCUS77874</name>
</gene>
<evidence type="ECO:0000313" key="7">
    <source>
        <dbReference type="EMBL" id="SVA25020.1"/>
    </source>
</evidence>
<dbReference type="SUPFAM" id="SSF55961">
    <property type="entry name" value="Bet v1-like"/>
    <property type="match status" value="1"/>
</dbReference>
<dbReference type="PANTHER" id="PTHR21266">
    <property type="entry name" value="IRON-SULFUR DOMAIN CONTAINING PROTEIN"/>
    <property type="match status" value="1"/>
</dbReference>